<evidence type="ECO:0000313" key="2">
    <source>
        <dbReference type="EMBL" id="MFC5728684.1"/>
    </source>
</evidence>
<protein>
    <submittedName>
        <fullName evidence="2">GNAT family N-acetyltransferase</fullName>
        <ecNumber evidence="2">2.3.-.-</ecNumber>
    </submittedName>
</protein>
<dbReference type="RefSeq" id="WP_136433909.1">
    <property type="nucleotide sequence ID" value="NZ_JBHSNS010000002.1"/>
</dbReference>
<keyword evidence="2" id="KW-0808">Transferase</keyword>
<evidence type="ECO:0000313" key="3">
    <source>
        <dbReference type="Proteomes" id="UP001596072"/>
    </source>
</evidence>
<sequence length="192" mass="20773">MPAVSRIDLGDGILLRAPRPDDAPGVLSVHGDPRVYEHDPHVTQTGLADAERFLSPFLDHWSEHGFGYWTVLVPESWWPEGVRGPAPEDGARVHAGLGGVQRHVLADEPVLNVYYRLGPAVHGRGVAGAIVRTTQQHAPRLAPGIDPVVRTRPANAVARRVAERAGFVDLGLEPGTTDMQLLRWGAGPRPRG</sequence>
<dbReference type="Pfam" id="PF13302">
    <property type="entry name" value="Acetyltransf_3"/>
    <property type="match status" value="1"/>
</dbReference>
<proteinExistence type="predicted"/>
<dbReference type="InterPro" id="IPR000182">
    <property type="entry name" value="GNAT_dom"/>
</dbReference>
<organism evidence="2 3">
    <name type="scientific">Nocardioides vastitatis</name>
    <dbReference type="NCBI Taxonomy" id="2568655"/>
    <lineage>
        <taxon>Bacteria</taxon>
        <taxon>Bacillati</taxon>
        <taxon>Actinomycetota</taxon>
        <taxon>Actinomycetes</taxon>
        <taxon>Propionibacteriales</taxon>
        <taxon>Nocardioidaceae</taxon>
        <taxon>Nocardioides</taxon>
    </lineage>
</organism>
<gene>
    <name evidence="2" type="ORF">ACFPQB_07120</name>
</gene>
<dbReference type="EC" id="2.3.-.-" evidence="2"/>
<dbReference type="Gene3D" id="3.40.630.30">
    <property type="match status" value="1"/>
</dbReference>
<dbReference type="SUPFAM" id="SSF55729">
    <property type="entry name" value="Acyl-CoA N-acyltransferases (Nat)"/>
    <property type="match status" value="1"/>
</dbReference>
<accession>A0ABW0ZCF3</accession>
<dbReference type="Proteomes" id="UP001596072">
    <property type="component" value="Unassembled WGS sequence"/>
</dbReference>
<evidence type="ECO:0000259" key="1">
    <source>
        <dbReference type="Pfam" id="PF13302"/>
    </source>
</evidence>
<dbReference type="GO" id="GO:0016746">
    <property type="term" value="F:acyltransferase activity"/>
    <property type="evidence" value="ECO:0007669"/>
    <property type="project" value="UniProtKB-KW"/>
</dbReference>
<feature type="domain" description="N-acetyltransferase" evidence="1">
    <location>
        <begin position="13"/>
        <end position="168"/>
    </location>
</feature>
<keyword evidence="2" id="KW-0012">Acyltransferase</keyword>
<keyword evidence="3" id="KW-1185">Reference proteome</keyword>
<dbReference type="InterPro" id="IPR016181">
    <property type="entry name" value="Acyl_CoA_acyltransferase"/>
</dbReference>
<reference evidence="3" key="1">
    <citation type="journal article" date="2019" name="Int. J. Syst. Evol. Microbiol.">
        <title>The Global Catalogue of Microorganisms (GCM) 10K type strain sequencing project: providing services to taxonomists for standard genome sequencing and annotation.</title>
        <authorList>
            <consortium name="The Broad Institute Genomics Platform"/>
            <consortium name="The Broad Institute Genome Sequencing Center for Infectious Disease"/>
            <person name="Wu L."/>
            <person name="Ma J."/>
        </authorList>
    </citation>
    <scope>NUCLEOTIDE SEQUENCE [LARGE SCALE GENOMIC DNA]</scope>
    <source>
        <strain evidence="3">YIM 94188</strain>
    </source>
</reference>
<name>A0ABW0ZCF3_9ACTN</name>
<comment type="caution">
    <text evidence="2">The sequence shown here is derived from an EMBL/GenBank/DDBJ whole genome shotgun (WGS) entry which is preliminary data.</text>
</comment>
<dbReference type="EMBL" id="JBHSNS010000002">
    <property type="protein sequence ID" value="MFC5728684.1"/>
    <property type="molecule type" value="Genomic_DNA"/>
</dbReference>